<reference evidence="2 3" key="1">
    <citation type="journal article" date="2005" name="PLoS Biol.">
        <title>The genomes of Oryza sativa: a history of duplications.</title>
        <authorList>
            <person name="Yu J."/>
            <person name="Wang J."/>
            <person name="Lin W."/>
            <person name="Li S."/>
            <person name="Li H."/>
            <person name="Zhou J."/>
            <person name="Ni P."/>
            <person name="Dong W."/>
            <person name="Hu S."/>
            <person name="Zeng C."/>
            <person name="Zhang J."/>
            <person name="Zhang Y."/>
            <person name="Li R."/>
            <person name="Xu Z."/>
            <person name="Li S."/>
            <person name="Li X."/>
            <person name="Zheng H."/>
            <person name="Cong L."/>
            <person name="Lin L."/>
            <person name="Yin J."/>
            <person name="Geng J."/>
            <person name="Li G."/>
            <person name="Shi J."/>
            <person name="Liu J."/>
            <person name="Lv H."/>
            <person name="Li J."/>
            <person name="Wang J."/>
            <person name="Deng Y."/>
            <person name="Ran L."/>
            <person name="Shi X."/>
            <person name="Wang X."/>
            <person name="Wu Q."/>
            <person name="Li C."/>
            <person name="Ren X."/>
            <person name="Wang J."/>
            <person name="Wang X."/>
            <person name="Li D."/>
            <person name="Liu D."/>
            <person name="Zhang X."/>
            <person name="Ji Z."/>
            <person name="Zhao W."/>
            <person name="Sun Y."/>
            <person name="Zhang Z."/>
            <person name="Bao J."/>
            <person name="Han Y."/>
            <person name="Dong L."/>
            <person name="Ji J."/>
            <person name="Chen P."/>
            <person name="Wu S."/>
            <person name="Liu J."/>
            <person name="Xiao Y."/>
            <person name="Bu D."/>
            <person name="Tan J."/>
            <person name="Yang L."/>
            <person name="Ye C."/>
            <person name="Zhang J."/>
            <person name="Xu J."/>
            <person name="Zhou Y."/>
            <person name="Yu Y."/>
            <person name="Zhang B."/>
            <person name="Zhuang S."/>
            <person name="Wei H."/>
            <person name="Liu B."/>
            <person name="Lei M."/>
            <person name="Yu H."/>
            <person name="Li Y."/>
            <person name="Xu H."/>
            <person name="Wei S."/>
            <person name="He X."/>
            <person name="Fang L."/>
            <person name="Zhang Z."/>
            <person name="Zhang Y."/>
            <person name="Huang X."/>
            <person name="Su Z."/>
            <person name="Tong W."/>
            <person name="Li J."/>
            <person name="Tong Z."/>
            <person name="Li S."/>
            <person name="Ye J."/>
            <person name="Wang L."/>
            <person name="Fang L."/>
            <person name="Lei T."/>
            <person name="Chen C."/>
            <person name="Chen H."/>
            <person name="Xu Z."/>
            <person name="Li H."/>
            <person name="Huang H."/>
            <person name="Zhang F."/>
            <person name="Xu H."/>
            <person name="Li N."/>
            <person name="Zhao C."/>
            <person name="Li S."/>
            <person name="Dong L."/>
            <person name="Huang Y."/>
            <person name="Li L."/>
            <person name="Xi Y."/>
            <person name="Qi Q."/>
            <person name="Li W."/>
            <person name="Zhang B."/>
            <person name="Hu W."/>
            <person name="Zhang Y."/>
            <person name="Tian X."/>
            <person name="Jiao Y."/>
            <person name="Liang X."/>
            <person name="Jin J."/>
            <person name="Gao L."/>
            <person name="Zheng W."/>
            <person name="Hao B."/>
            <person name="Liu S."/>
            <person name="Wang W."/>
            <person name="Yuan L."/>
            <person name="Cao M."/>
            <person name="McDermott J."/>
            <person name="Samudrala R."/>
            <person name="Wang J."/>
            <person name="Wong G.K."/>
            <person name="Yang H."/>
        </authorList>
    </citation>
    <scope>NUCLEOTIDE SEQUENCE [LARGE SCALE GENOMIC DNA]</scope>
    <source>
        <strain evidence="3">cv. 93-11</strain>
    </source>
</reference>
<evidence type="ECO:0000313" key="3">
    <source>
        <dbReference type="Proteomes" id="UP000007015"/>
    </source>
</evidence>
<dbReference type="Gramene" id="BGIOSGA006396-TA">
    <property type="protein sequence ID" value="BGIOSGA006396-PA"/>
    <property type="gene ID" value="BGIOSGA006396"/>
</dbReference>
<feature type="region of interest" description="Disordered" evidence="1">
    <location>
        <begin position="35"/>
        <end position="103"/>
    </location>
</feature>
<dbReference type="HOGENOM" id="CLU_2268232_0_0_1"/>
<dbReference type="AlphaFoldDB" id="A2X5B2"/>
<accession>A2X5B2</accession>
<feature type="compositionally biased region" description="Basic and acidic residues" evidence="1">
    <location>
        <begin position="35"/>
        <end position="44"/>
    </location>
</feature>
<evidence type="ECO:0000313" key="2">
    <source>
        <dbReference type="EMBL" id="EAY86022.1"/>
    </source>
</evidence>
<name>A2X5B2_ORYSI</name>
<dbReference type="Proteomes" id="UP000007015">
    <property type="component" value="Chromosome 2"/>
</dbReference>
<keyword evidence="3" id="KW-1185">Reference proteome</keyword>
<evidence type="ECO:0000256" key="1">
    <source>
        <dbReference type="SAM" id="MobiDB-lite"/>
    </source>
</evidence>
<feature type="compositionally biased region" description="Basic and acidic residues" evidence="1">
    <location>
        <begin position="75"/>
        <end position="96"/>
    </location>
</feature>
<dbReference type="EMBL" id="CM000127">
    <property type="protein sequence ID" value="EAY86022.1"/>
    <property type="molecule type" value="Genomic_DNA"/>
</dbReference>
<sequence length="103" mass="11655">MDGHGSITFLRRNLEVDNWERGQVDVEEVGVKLGHARDGRGGVKEEDEANKECEEEEKQEPPGRRQMRMGMKKNIGGDRSGERERKDIKEDGESSRKGGYGSH</sequence>
<organism evidence="2 3">
    <name type="scientific">Oryza sativa subsp. indica</name>
    <name type="common">Rice</name>
    <dbReference type="NCBI Taxonomy" id="39946"/>
    <lineage>
        <taxon>Eukaryota</taxon>
        <taxon>Viridiplantae</taxon>
        <taxon>Streptophyta</taxon>
        <taxon>Embryophyta</taxon>
        <taxon>Tracheophyta</taxon>
        <taxon>Spermatophyta</taxon>
        <taxon>Magnoliopsida</taxon>
        <taxon>Liliopsida</taxon>
        <taxon>Poales</taxon>
        <taxon>Poaceae</taxon>
        <taxon>BOP clade</taxon>
        <taxon>Oryzoideae</taxon>
        <taxon>Oryzeae</taxon>
        <taxon>Oryzinae</taxon>
        <taxon>Oryza</taxon>
        <taxon>Oryza sativa</taxon>
    </lineage>
</organism>
<feature type="compositionally biased region" description="Acidic residues" evidence="1">
    <location>
        <begin position="45"/>
        <end position="58"/>
    </location>
</feature>
<protein>
    <submittedName>
        <fullName evidence="2">Uncharacterized protein</fullName>
    </submittedName>
</protein>
<gene>
    <name evidence="2" type="ORF">OsI_07383</name>
</gene>
<proteinExistence type="predicted"/>